<name>A0A1G1W720_9BACT</name>
<sequence length="152" mass="17346">MPTRRGSWLKRLPFTVPLPRRELRRPLTILTPVRQGERIVGDLIEDEIEVVSAASLFLEKAAEAERSLKAANTYEAKMELADRIVEFEIKTRFLFEYCWIMIRVRLSLWGGEAIGVREGFKVVSFDSLLPLTLFSETGFVRVVDLGGTTQTD</sequence>
<evidence type="ECO:0000313" key="2">
    <source>
        <dbReference type="Proteomes" id="UP000176631"/>
    </source>
</evidence>
<organism evidence="1 2">
    <name type="scientific">Candidatus Woykebacteria bacterium RBG_13_40_15</name>
    <dbReference type="NCBI Taxonomy" id="1802593"/>
    <lineage>
        <taxon>Bacteria</taxon>
        <taxon>Candidatus Woykeibacteriota</taxon>
    </lineage>
</organism>
<gene>
    <name evidence="1" type="ORF">A2172_04630</name>
</gene>
<dbReference type="Proteomes" id="UP000176631">
    <property type="component" value="Unassembled WGS sequence"/>
</dbReference>
<dbReference type="AlphaFoldDB" id="A0A1G1W720"/>
<proteinExistence type="predicted"/>
<reference evidence="1 2" key="1">
    <citation type="journal article" date="2016" name="Nat. Commun.">
        <title>Thousands of microbial genomes shed light on interconnected biogeochemical processes in an aquifer system.</title>
        <authorList>
            <person name="Anantharaman K."/>
            <person name="Brown C.T."/>
            <person name="Hug L.A."/>
            <person name="Sharon I."/>
            <person name="Castelle C.J."/>
            <person name="Probst A.J."/>
            <person name="Thomas B.C."/>
            <person name="Singh A."/>
            <person name="Wilkins M.J."/>
            <person name="Karaoz U."/>
            <person name="Brodie E.L."/>
            <person name="Williams K.H."/>
            <person name="Hubbard S.S."/>
            <person name="Banfield J.F."/>
        </authorList>
    </citation>
    <scope>NUCLEOTIDE SEQUENCE [LARGE SCALE GENOMIC DNA]</scope>
</reference>
<dbReference type="EMBL" id="MHCP01000025">
    <property type="protein sequence ID" value="OGY23475.1"/>
    <property type="molecule type" value="Genomic_DNA"/>
</dbReference>
<protein>
    <submittedName>
        <fullName evidence="1">Uncharacterized protein</fullName>
    </submittedName>
</protein>
<accession>A0A1G1W720</accession>
<comment type="caution">
    <text evidence="1">The sequence shown here is derived from an EMBL/GenBank/DDBJ whole genome shotgun (WGS) entry which is preliminary data.</text>
</comment>
<evidence type="ECO:0000313" key="1">
    <source>
        <dbReference type="EMBL" id="OGY23475.1"/>
    </source>
</evidence>